<keyword evidence="1" id="KW-0732">Signal</keyword>
<dbReference type="Gene3D" id="1.10.101.10">
    <property type="entry name" value="PGBD-like superfamily/PGBD"/>
    <property type="match status" value="1"/>
</dbReference>
<name>A0ABU7K626_9ACTN</name>
<reference evidence="3 4" key="1">
    <citation type="submission" date="2023-08" db="EMBL/GenBank/DDBJ databases">
        <authorList>
            <person name="Girao M."/>
            <person name="Carvalho M.F."/>
        </authorList>
    </citation>
    <scope>NUCLEOTIDE SEQUENCE [LARGE SCALE GENOMIC DNA]</scope>
    <source>
        <strain evidence="3 4">CT-R113</strain>
    </source>
</reference>
<keyword evidence="4" id="KW-1185">Reference proteome</keyword>
<evidence type="ECO:0000256" key="1">
    <source>
        <dbReference type="SAM" id="SignalP"/>
    </source>
</evidence>
<dbReference type="Pfam" id="PF01471">
    <property type="entry name" value="PG_binding_1"/>
    <property type="match status" value="2"/>
</dbReference>
<feature type="domain" description="Peptidoglycan binding-like" evidence="2">
    <location>
        <begin position="60"/>
        <end position="115"/>
    </location>
</feature>
<dbReference type="RefSeq" id="WP_330091455.1">
    <property type="nucleotide sequence ID" value="NZ_JAUZMY010000008.1"/>
</dbReference>
<sequence>MARTARTVTALVASGTLAAGVGLAGAPAAAADGAGTSLPASTAVQSSAWPEYSKGQMGWDVAVAKYLLWEQGYFEPYKVVDHVLDDRALDSLMDYQQDTDLKVTGVLDARSWEFLVEDAGPVQQGDESYAVSAVQTALQQKHGYDLAEDGFSTDTPGRGAFGTATHDAVTDFQQEVGLDADGVVDAATFQALVAA</sequence>
<organism evidence="3 4">
    <name type="scientific">Nocardiopsis codii</name>
    <dbReference type="NCBI Taxonomy" id="3065942"/>
    <lineage>
        <taxon>Bacteria</taxon>
        <taxon>Bacillati</taxon>
        <taxon>Actinomycetota</taxon>
        <taxon>Actinomycetes</taxon>
        <taxon>Streptosporangiales</taxon>
        <taxon>Nocardiopsidaceae</taxon>
        <taxon>Nocardiopsis</taxon>
    </lineage>
</organism>
<dbReference type="SUPFAM" id="SSF47090">
    <property type="entry name" value="PGBD-like"/>
    <property type="match status" value="2"/>
</dbReference>
<gene>
    <name evidence="3" type="ORF">Q8791_10560</name>
</gene>
<dbReference type="InterPro" id="IPR036366">
    <property type="entry name" value="PGBDSf"/>
</dbReference>
<feature type="signal peptide" evidence="1">
    <location>
        <begin position="1"/>
        <end position="30"/>
    </location>
</feature>
<protein>
    <submittedName>
        <fullName evidence="3">Peptidoglycan-binding domain-containing protein</fullName>
    </submittedName>
</protein>
<evidence type="ECO:0000313" key="4">
    <source>
        <dbReference type="Proteomes" id="UP001356095"/>
    </source>
</evidence>
<feature type="chain" id="PRO_5045058178" evidence="1">
    <location>
        <begin position="31"/>
        <end position="195"/>
    </location>
</feature>
<dbReference type="EMBL" id="JAUZMY010000008">
    <property type="protein sequence ID" value="MEE2037660.1"/>
    <property type="molecule type" value="Genomic_DNA"/>
</dbReference>
<accession>A0ABU7K626</accession>
<comment type="caution">
    <text evidence="3">The sequence shown here is derived from an EMBL/GenBank/DDBJ whole genome shotgun (WGS) entry which is preliminary data.</text>
</comment>
<dbReference type="Proteomes" id="UP001356095">
    <property type="component" value="Unassembled WGS sequence"/>
</dbReference>
<evidence type="ECO:0000259" key="2">
    <source>
        <dbReference type="Pfam" id="PF01471"/>
    </source>
</evidence>
<proteinExistence type="predicted"/>
<dbReference type="InterPro" id="IPR036365">
    <property type="entry name" value="PGBD-like_sf"/>
</dbReference>
<evidence type="ECO:0000313" key="3">
    <source>
        <dbReference type="EMBL" id="MEE2037660.1"/>
    </source>
</evidence>
<feature type="domain" description="Peptidoglycan binding-like" evidence="2">
    <location>
        <begin position="130"/>
        <end position="192"/>
    </location>
</feature>
<dbReference type="InterPro" id="IPR002477">
    <property type="entry name" value="Peptidoglycan-bd-like"/>
</dbReference>